<organism evidence="7 8">
    <name type="scientific">Bactrocera dorsalis</name>
    <name type="common">Oriental fruit fly</name>
    <name type="synonym">Dacus dorsalis</name>
    <dbReference type="NCBI Taxonomy" id="27457"/>
    <lineage>
        <taxon>Eukaryota</taxon>
        <taxon>Metazoa</taxon>
        <taxon>Ecdysozoa</taxon>
        <taxon>Arthropoda</taxon>
        <taxon>Hexapoda</taxon>
        <taxon>Insecta</taxon>
        <taxon>Pterygota</taxon>
        <taxon>Neoptera</taxon>
        <taxon>Endopterygota</taxon>
        <taxon>Diptera</taxon>
        <taxon>Brachycera</taxon>
        <taxon>Muscomorpha</taxon>
        <taxon>Tephritoidea</taxon>
        <taxon>Tephritidae</taxon>
        <taxon>Bactrocera</taxon>
        <taxon>Bactrocera</taxon>
    </lineage>
</organism>
<protein>
    <recommendedName>
        <fullName evidence="6">Gustatory receptor</fullName>
    </recommendedName>
</protein>
<comment type="subcellular location">
    <subcellularLocation>
        <location evidence="1 6">Cell membrane</location>
        <topology evidence="1 6">Multi-pass membrane protein</topology>
    </subcellularLocation>
</comment>
<evidence type="ECO:0000313" key="8">
    <source>
        <dbReference type="RefSeq" id="XP_049304878.1"/>
    </source>
</evidence>
<dbReference type="Pfam" id="PF08395">
    <property type="entry name" value="7tm_7"/>
    <property type="match status" value="1"/>
</dbReference>
<feature type="transmembrane region" description="Helical" evidence="6">
    <location>
        <begin position="139"/>
        <end position="156"/>
    </location>
</feature>
<keyword evidence="6 8" id="KW-0675">Receptor</keyword>
<feature type="transmembrane region" description="Helical" evidence="6">
    <location>
        <begin position="48"/>
        <end position="73"/>
    </location>
</feature>
<feature type="transmembrane region" description="Helical" evidence="6">
    <location>
        <begin position="193"/>
        <end position="211"/>
    </location>
</feature>
<keyword evidence="4 6" id="KW-1133">Transmembrane helix</keyword>
<evidence type="ECO:0000256" key="5">
    <source>
        <dbReference type="ARBA" id="ARBA00023136"/>
    </source>
</evidence>
<evidence type="ECO:0000256" key="3">
    <source>
        <dbReference type="ARBA" id="ARBA00022692"/>
    </source>
</evidence>
<keyword evidence="6" id="KW-0807">Transducer</keyword>
<dbReference type="InterPro" id="IPR013604">
    <property type="entry name" value="7TM_chemorcpt"/>
</dbReference>
<evidence type="ECO:0000256" key="1">
    <source>
        <dbReference type="ARBA" id="ARBA00004651"/>
    </source>
</evidence>
<comment type="function">
    <text evidence="6">Gustatory receptor which mediates acceptance or avoidance behavior, depending on its substrates.</text>
</comment>
<comment type="similarity">
    <text evidence="6">Belongs to the insect chemoreceptor superfamily. Gustatory receptor (GR) family.</text>
</comment>
<keyword evidence="2 6" id="KW-1003">Cell membrane</keyword>
<dbReference type="GeneID" id="105225869"/>
<evidence type="ECO:0000256" key="4">
    <source>
        <dbReference type="ARBA" id="ARBA00022989"/>
    </source>
</evidence>
<evidence type="ECO:0000256" key="2">
    <source>
        <dbReference type="ARBA" id="ARBA00022475"/>
    </source>
</evidence>
<feature type="transmembrane region" description="Helical" evidence="6">
    <location>
        <begin position="168"/>
        <end position="186"/>
    </location>
</feature>
<proteinExistence type="inferred from homology"/>
<evidence type="ECO:0000313" key="7">
    <source>
        <dbReference type="Proteomes" id="UP001652620"/>
    </source>
</evidence>
<keyword evidence="5 6" id="KW-0472">Membrane</keyword>
<accession>A0ABM3J6M1</accession>
<feature type="transmembrane region" description="Helical" evidence="6">
    <location>
        <begin position="249"/>
        <end position="270"/>
    </location>
</feature>
<feature type="transmembrane region" description="Helical" evidence="6">
    <location>
        <begin position="282"/>
        <end position="306"/>
    </location>
</feature>
<evidence type="ECO:0000256" key="6">
    <source>
        <dbReference type="RuleBase" id="RU363108"/>
    </source>
</evidence>
<feature type="transmembrane region" description="Helical" evidence="6">
    <location>
        <begin position="14"/>
        <end position="36"/>
    </location>
</feature>
<gene>
    <name evidence="8" type="primary">LOC105225869</name>
</gene>
<name>A0ABM3J6M1_BACDO</name>
<keyword evidence="7" id="KW-1185">Reference proteome</keyword>
<dbReference type="RefSeq" id="XP_049304878.1">
    <property type="nucleotide sequence ID" value="XM_049448921.1"/>
</dbReference>
<reference evidence="7" key="1">
    <citation type="submission" date="2025-05" db="UniProtKB">
        <authorList>
            <consortium name="RefSeq"/>
        </authorList>
    </citation>
    <scope>NUCLEOTIDE SEQUENCE [LARGE SCALE GENOMIC DNA]</scope>
</reference>
<keyword evidence="3 6" id="KW-0812">Transmembrane</keyword>
<dbReference type="Proteomes" id="UP001652620">
    <property type="component" value="Chromosome 2"/>
</dbReference>
<sequence>MSNWTQRRRRLCSVAFFFSLRAVLLTAQVMLLAPLLRSKPQGAYRTHAVLTCFALLVLLLLCGASPFLLRIIASTYERVGVQFDAIFLLIAMTSQVSDISIVLISMLSQICQRRALCEFLNQLQDTAQRVRAIHGRNFITARVLLLLWLQLGLTLYDMLTQLVFLAKLAFKIAPWQIVVNLLSLYLQQCRATLQLVIMCCVLLLIACYTQLAECLERISEDSSAELSTYEDLVWLQMVLHKLTLQLKDVFQLPLFLLVVGEFISVLANLYAQLHYYVTTKAWWFAFVFYCAKISVELYLLIHVVYFCCMLHEKVTNLFLDRDLDFEEPTTLEPCLLAASKRLQQQQLWLGGRHQLQLDHVFRHG</sequence>
<reference evidence="8" key="2">
    <citation type="submission" date="2025-08" db="UniProtKB">
        <authorList>
            <consortium name="RefSeq"/>
        </authorList>
    </citation>
    <scope>IDENTIFICATION</scope>
    <source>
        <tissue evidence="8">Adult</tissue>
    </source>
</reference>